<comment type="caution">
    <text evidence="1">The sequence shown here is derived from an EMBL/GenBank/DDBJ whole genome shotgun (WGS) entry which is preliminary data.</text>
</comment>
<proteinExistence type="predicted"/>
<dbReference type="AlphaFoldDB" id="A0A645F7S2"/>
<evidence type="ECO:0000313" key="1">
    <source>
        <dbReference type="EMBL" id="MPN08654.1"/>
    </source>
</evidence>
<dbReference type="EMBL" id="VSSQ01054734">
    <property type="protein sequence ID" value="MPN08654.1"/>
    <property type="molecule type" value="Genomic_DNA"/>
</dbReference>
<sequence>MATAEFIDKIGIQPWFINLQFGVGQQTVTIETFNIVTFIGATVTPDIYAIFFHGGNQHGAGHGTAQRGGIEVGQSASGVVECTALNGSDPFGNELLTAIYQASILSTIFHCTARNGVIVILIRLAQIRSICIWDSPFLSHPQQCCTGVQAAGKSDTNTLTYREMLENRRHKIKPCLIDW</sequence>
<gene>
    <name evidence="1" type="ORF">SDC9_155939</name>
</gene>
<reference evidence="1" key="1">
    <citation type="submission" date="2019-08" db="EMBL/GenBank/DDBJ databases">
        <authorList>
            <person name="Kucharzyk K."/>
            <person name="Murdoch R.W."/>
            <person name="Higgins S."/>
            <person name="Loffler F."/>
        </authorList>
    </citation>
    <scope>NUCLEOTIDE SEQUENCE</scope>
</reference>
<organism evidence="1">
    <name type="scientific">bioreactor metagenome</name>
    <dbReference type="NCBI Taxonomy" id="1076179"/>
    <lineage>
        <taxon>unclassified sequences</taxon>
        <taxon>metagenomes</taxon>
        <taxon>ecological metagenomes</taxon>
    </lineage>
</organism>
<protein>
    <submittedName>
        <fullName evidence="1">Uncharacterized protein</fullName>
    </submittedName>
</protein>
<name>A0A645F7S2_9ZZZZ</name>
<accession>A0A645F7S2</accession>